<name>A0ABS9W9Y3_9PROT</name>
<reference evidence="1 2" key="1">
    <citation type="submission" date="2022-03" db="EMBL/GenBank/DDBJ databases">
        <title>Complete genome analysis of Roseomonas KG 17.1 : a prolific producer of plant growth promoters.</title>
        <authorList>
            <person name="Saadouli I."/>
            <person name="Najjari A."/>
            <person name="Mosbah A."/>
            <person name="Ouzari H.I."/>
        </authorList>
    </citation>
    <scope>NUCLEOTIDE SEQUENCE [LARGE SCALE GENOMIC DNA]</scope>
    <source>
        <strain evidence="1 2">KG17-1</strain>
    </source>
</reference>
<keyword evidence="2" id="KW-1185">Reference proteome</keyword>
<comment type="caution">
    <text evidence="1">The sequence shown here is derived from an EMBL/GenBank/DDBJ whole genome shotgun (WGS) entry which is preliminary data.</text>
</comment>
<gene>
    <name evidence="1" type="ORF">MON41_20775</name>
</gene>
<organism evidence="1 2">
    <name type="scientific">Teichococcus vastitatis</name>
    <dbReference type="NCBI Taxonomy" id="2307076"/>
    <lineage>
        <taxon>Bacteria</taxon>
        <taxon>Pseudomonadati</taxon>
        <taxon>Pseudomonadota</taxon>
        <taxon>Alphaproteobacteria</taxon>
        <taxon>Acetobacterales</taxon>
        <taxon>Roseomonadaceae</taxon>
        <taxon>Roseomonas</taxon>
    </lineage>
</organism>
<dbReference type="Proteomes" id="UP001201985">
    <property type="component" value="Unassembled WGS sequence"/>
</dbReference>
<accession>A0ABS9W9Y3</accession>
<evidence type="ECO:0000313" key="1">
    <source>
        <dbReference type="EMBL" id="MCI0756104.1"/>
    </source>
</evidence>
<dbReference type="EMBL" id="JALBUU010000084">
    <property type="protein sequence ID" value="MCI0756104.1"/>
    <property type="molecule type" value="Genomic_DNA"/>
</dbReference>
<sequence length="87" mass="8976">MPLIPCLPSSKMNTAITLLQHLATLASHDGEPCSEALFTAADYLQDVLDCAAELDGPDPSDSGLAGFDALMAGLADILPADGRPLHS</sequence>
<proteinExistence type="predicted"/>
<evidence type="ECO:0000313" key="2">
    <source>
        <dbReference type="Proteomes" id="UP001201985"/>
    </source>
</evidence>
<protein>
    <submittedName>
        <fullName evidence="1">Uncharacterized protein</fullName>
    </submittedName>
</protein>
<dbReference type="RefSeq" id="WP_157985875.1">
    <property type="nucleotide sequence ID" value="NZ_JALBUU010000084.1"/>
</dbReference>